<keyword evidence="2" id="KW-1185">Reference proteome</keyword>
<sequence length="41" mass="4960">MCPHAHWYEKTPKRLSVLWTLYLPGHIQTTLEELATFDFER</sequence>
<evidence type="ECO:0000313" key="1">
    <source>
        <dbReference type="EMBL" id="EFH83624.1"/>
    </source>
</evidence>
<dbReference type="EMBL" id="ADVG01000003">
    <property type="protein sequence ID" value="EFH83624.1"/>
    <property type="molecule type" value="Genomic_DNA"/>
</dbReference>
<dbReference type="InParanoid" id="D6TT73"/>
<organism evidence="1 2">
    <name type="scientific">Ktedonobacter racemifer DSM 44963</name>
    <dbReference type="NCBI Taxonomy" id="485913"/>
    <lineage>
        <taxon>Bacteria</taxon>
        <taxon>Bacillati</taxon>
        <taxon>Chloroflexota</taxon>
        <taxon>Ktedonobacteria</taxon>
        <taxon>Ktedonobacterales</taxon>
        <taxon>Ktedonobacteraceae</taxon>
        <taxon>Ktedonobacter</taxon>
    </lineage>
</organism>
<dbReference type="AlphaFoldDB" id="D6TT73"/>
<accession>D6TT73</accession>
<proteinExistence type="predicted"/>
<protein>
    <submittedName>
        <fullName evidence="1">Uncharacterized protein</fullName>
    </submittedName>
</protein>
<dbReference type="Proteomes" id="UP000004508">
    <property type="component" value="Unassembled WGS sequence"/>
</dbReference>
<comment type="caution">
    <text evidence="1">The sequence shown here is derived from an EMBL/GenBank/DDBJ whole genome shotgun (WGS) entry which is preliminary data.</text>
</comment>
<name>D6TT73_KTERA</name>
<reference evidence="1 2" key="1">
    <citation type="journal article" date="2011" name="Stand. Genomic Sci.">
        <title>Non-contiguous finished genome sequence and contextual data of the filamentous soil bacterium Ktedonobacter racemifer type strain (SOSP1-21).</title>
        <authorList>
            <person name="Chang Y.J."/>
            <person name="Land M."/>
            <person name="Hauser L."/>
            <person name="Chertkov O."/>
            <person name="Del Rio T.G."/>
            <person name="Nolan M."/>
            <person name="Copeland A."/>
            <person name="Tice H."/>
            <person name="Cheng J.F."/>
            <person name="Lucas S."/>
            <person name="Han C."/>
            <person name="Goodwin L."/>
            <person name="Pitluck S."/>
            <person name="Ivanova N."/>
            <person name="Ovchinikova G."/>
            <person name="Pati A."/>
            <person name="Chen A."/>
            <person name="Palaniappan K."/>
            <person name="Mavromatis K."/>
            <person name="Liolios K."/>
            <person name="Brettin T."/>
            <person name="Fiebig A."/>
            <person name="Rohde M."/>
            <person name="Abt B."/>
            <person name="Goker M."/>
            <person name="Detter J.C."/>
            <person name="Woyke T."/>
            <person name="Bristow J."/>
            <person name="Eisen J.A."/>
            <person name="Markowitz V."/>
            <person name="Hugenholtz P."/>
            <person name="Kyrpides N.C."/>
            <person name="Klenk H.P."/>
            <person name="Lapidus A."/>
        </authorList>
    </citation>
    <scope>NUCLEOTIDE SEQUENCE [LARGE SCALE GENOMIC DNA]</scope>
    <source>
        <strain evidence="2">DSM 44963</strain>
    </source>
</reference>
<evidence type="ECO:0000313" key="2">
    <source>
        <dbReference type="Proteomes" id="UP000004508"/>
    </source>
</evidence>
<gene>
    <name evidence="1" type="ORF">Krac_4616</name>
</gene>